<evidence type="ECO:0000256" key="1">
    <source>
        <dbReference type="SAM" id="Coils"/>
    </source>
</evidence>
<keyword evidence="4" id="KW-1185">Reference proteome</keyword>
<dbReference type="PANTHER" id="PTHR40070">
    <property type="entry name" value="UPF0478 PROTEIN YTXG"/>
    <property type="match status" value="1"/>
</dbReference>
<protein>
    <submittedName>
        <fullName evidence="3">DUF948 domain-containing protein</fullName>
    </submittedName>
</protein>
<gene>
    <name evidence="3" type="ORF">M3202_20400</name>
</gene>
<comment type="caution">
    <text evidence="3">The sequence shown here is derived from an EMBL/GenBank/DDBJ whole genome shotgun (WGS) entry which is preliminary data.</text>
</comment>
<dbReference type="RefSeq" id="WP_251225067.1">
    <property type="nucleotide sequence ID" value="NZ_JAMBOL010000037.1"/>
</dbReference>
<dbReference type="AlphaFoldDB" id="A0A9X2DSQ0"/>
<feature type="transmembrane region" description="Helical" evidence="2">
    <location>
        <begin position="6"/>
        <end position="26"/>
    </location>
</feature>
<keyword evidence="2" id="KW-0812">Transmembrane</keyword>
<accession>A0A9X2DSQ0</accession>
<keyword evidence="1" id="KW-0175">Coiled coil</keyword>
<keyword evidence="2" id="KW-0472">Membrane</keyword>
<sequence>MDWLGIGVFIIALGFAVLVGFLIPVLRKLTNTLDKTATTVAQAEKTLQDVTSETKLVLYNTNETLIDINHKVAKLDPVFDIVEEAGKAAHHLTSTVSAYTFERSEQAKAGIDAAERKNVKGLMKSIAFLYYLRKANKARTEKKTAALS</sequence>
<keyword evidence="2" id="KW-1133">Transmembrane helix</keyword>
<evidence type="ECO:0000256" key="2">
    <source>
        <dbReference type="SAM" id="Phobius"/>
    </source>
</evidence>
<dbReference type="EMBL" id="JAMBOL010000037">
    <property type="protein sequence ID" value="MCM3716411.1"/>
    <property type="molecule type" value="Genomic_DNA"/>
</dbReference>
<evidence type="ECO:0000313" key="4">
    <source>
        <dbReference type="Proteomes" id="UP001139179"/>
    </source>
</evidence>
<dbReference type="Pfam" id="PF06103">
    <property type="entry name" value="DUF948"/>
    <property type="match status" value="1"/>
</dbReference>
<dbReference type="InterPro" id="IPR009293">
    <property type="entry name" value="UPF0478"/>
</dbReference>
<name>A0A9X2DSQ0_9BACI</name>
<feature type="coiled-coil region" evidence="1">
    <location>
        <begin position="26"/>
        <end position="53"/>
    </location>
</feature>
<proteinExistence type="predicted"/>
<dbReference type="Proteomes" id="UP001139179">
    <property type="component" value="Unassembled WGS sequence"/>
</dbReference>
<reference evidence="3" key="1">
    <citation type="submission" date="2022-05" db="EMBL/GenBank/DDBJ databases">
        <title>Comparative Genomics of Spacecraft Associated Microbes.</title>
        <authorList>
            <person name="Tran M.T."/>
            <person name="Wright A."/>
            <person name="Seuylemezian A."/>
            <person name="Eisen J."/>
            <person name="Coil D."/>
        </authorList>
    </citation>
    <scope>NUCLEOTIDE SEQUENCE</scope>
    <source>
        <strain evidence="3">214.1.1</strain>
    </source>
</reference>
<organism evidence="3 4">
    <name type="scientific">Halalkalibacter oceani</name>
    <dbReference type="NCBI Taxonomy" id="1653776"/>
    <lineage>
        <taxon>Bacteria</taxon>
        <taxon>Bacillati</taxon>
        <taxon>Bacillota</taxon>
        <taxon>Bacilli</taxon>
        <taxon>Bacillales</taxon>
        <taxon>Bacillaceae</taxon>
        <taxon>Halalkalibacter</taxon>
    </lineage>
</organism>
<dbReference type="PANTHER" id="PTHR40070:SF1">
    <property type="entry name" value="UPF0478 PROTEIN YTXG"/>
    <property type="match status" value="1"/>
</dbReference>
<evidence type="ECO:0000313" key="3">
    <source>
        <dbReference type="EMBL" id="MCM3716411.1"/>
    </source>
</evidence>